<reference evidence="2 3" key="1">
    <citation type="journal article" date="2021" name="BMC Genomics">
        <title>Datura genome reveals duplications of psychoactive alkaloid biosynthetic genes and high mutation rate following tissue culture.</title>
        <authorList>
            <person name="Rajewski A."/>
            <person name="Carter-House D."/>
            <person name="Stajich J."/>
            <person name="Litt A."/>
        </authorList>
    </citation>
    <scope>NUCLEOTIDE SEQUENCE [LARGE SCALE GENOMIC DNA]</scope>
    <source>
        <strain evidence="2">AR-01</strain>
    </source>
</reference>
<dbReference type="Proteomes" id="UP000823775">
    <property type="component" value="Unassembled WGS sequence"/>
</dbReference>
<keyword evidence="3" id="KW-1185">Reference proteome</keyword>
<name>A0ABS8S7N3_DATST</name>
<organism evidence="2 3">
    <name type="scientific">Datura stramonium</name>
    <name type="common">Jimsonweed</name>
    <name type="synonym">Common thornapple</name>
    <dbReference type="NCBI Taxonomy" id="4076"/>
    <lineage>
        <taxon>Eukaryota</taxon>
        <taxon>Viridiplantae</taxon>
        <taxon>Streptophyta</taxon>
        <taxon>Embryophyta</taxon>
        <taxon>Tracheophyta</taxon>
        <taxon>Spermatophyta</taxon>
        <taxon>Magnoliopsida</taxon>
        <taxon>eudicotyledons</taxon>
        <taxon>Gunneridae</taxon>
        <taxon>Pentapetalae</taxon>
        <taxon>asterids</taxon>
        <taxon>lamiids</taxon>
        <taxon>Solanales</taxon>
        <taxon>Solanaceae</taxon>
        <taxon>Solanoideae</taxon>
        <taxon>Datureae</taxon>
        <taxon>Datura</taxon>
    </lineage>
</organism>
<accession>A0ABS8S7N3</accession>
<evidence type="ECO:0000256" key="1">
    <source>
        <dbReference type="SAM" id="MobiDB-lite"/>
    </source>
</evidence>
<evidence type="ECO:0000313" key="2">
    <source>
        <dbReference type="EMBL" id="MCD7454419.1"/>
    </source>
</evidence>
<proteinExistence type="predicted"/>
<comment type="caution">
    <text evidence="2">The sequence shown here is derived from an EMBL/GenBank/DDBJ whole genome shotgun (WGS) entry which is preliminary data.</text>
</comment>
<evidence type="ECO:0000313" key="3">
    <source>
        <dbReference type="Proteomes" id="UP000823775"/>
    </source>
</evidence>
<sequence length="125" mass="14439">MGDLHSIAYNNNLHSFSSLGCDFHGLEVFSNDISPWEVMKRKQQKDEWKNCVSIWACEARRERRRGRIKRHQREDSNEADPARKASGRGLCCRQAVSHSADRRIVQAKRGHYSLKFILKGGQSQL</sequence>
<protein>
    <submittedName>
        <fullName evidence="2">Uncharacterized protein</fullName>
    </submittedName>
</protein>
<feature type="compositionally biased region" description="Basic and acidic residues" evidence="1">
    <location>
        <begin position="72"/>
        <end position="83"/>
    </location>
</feature>
<feature type="region of interest" description="Disordered" evidence="1">
    <location>
        <begin position="63"/>
        <end position="90"/>
    </location>
</feature>
<dbReference type="EMBL" id="JACEIK010000301">
    <property type="protein sequence ID" value="MCD7454419.1"/>
    <property type="molecule type" value="Genomic_DNA"/>
</dbReference>
<gene>
    <name evidence="2" type="ORF">HAX54_024818</name>
</gene>